<keyword evidence="2" id="KW-1185">Reference proteome</keyword>
<sequence length="84" mass="10192">MKHRKEYGMKKEETQGAQWFILKLIGSHLEQIAVHELKNSVDLLNYYKSWNKDLEELYKKNSFYIKNGEYDKVEIPERQEPPKF</sequence>
<name>R9R1R7_9CAUD</name>
<organism evidence="1 2">
    <name type="scientific">Lactococcus phage phi7</name>
    <dbReference type="NCBI Taxonomy" id="1262538"/>
    <lineage>
        <taxon>Viruses</taxon>
        <taxon>Duplodnaviria</taxon>
        <taxon>Heunggongvirae</taxon>
        <taxon>Uroviricota</taxon>
        <taxon>Caudoviricetes</taxon>
        <taxon>Skunavirus</taxon>
        <taxon>Skunavirus sv7</taxon>
    </lineage>
</organism>
<protein>
    <submittedName>
        <fullName evidence="1">Uncharacterized protein</fullName>
    </submittedName>
</protein>
<dbReference type="Proteomes" id="UP000014669">
    <property type="component" value="Segment"/>
</dbReference>
<dbReference type="EMBL" id="KC182552">
    <property type="protein sequence ID" value="AGI11203.1"/>
    <property type="molecule type" value="Genomic_DNA"/>
</dbReference>
<dbReference type="GeneID" id="16384852"/>
<evidence type="ECO:0000313" key="1">
    <source>
        <dbReference type="EMBL" id="AGI11203.1"/>
    </source>
</evidence>
<proteinExistence type="predicted"/>
<accession>R9R1R7</accession>
<dbReference type="RefSeq" id="YP_008318226.1">
    <property type="nucleotide sequence ID" value="NC_021855.1"/>
</dbReference>
<dbReference type="OrthoDB" id="19278at10239"/>
<dbReference type="KEGG" id="vg:16384852"/>
<gene>
    <name evidence="1" type="ORF">phi7_0024</name>
</gene>
<reference evidence="1 2" key="1">
    <citation type="journal article" date="2013" name="Appl. Environ. Microbiol.">
        <title>Investigation of the Relationship between Lactococcal Host Cell Wall Polysaccharide Genotype and 936 Phage Receptor Binding Protein Phylogeny.</title>
        <authorList>
            <person name="Mahony J."/>
            <person name="Kot W."/>
            <person name="Murphy J."/>
            <person name="Ainsworth S."/>
            <person name="Neve H."/>
            <person name="Hansen L.H."/>
            <person name="Heller K.J."/>
            <person name="Sorensen S.J."/>
            <person name="Hammer K."/>
            <person name="Cambillau C."/>
            <person name="Vogensen F.K."/>
            <person name="van Sinderen D."/>
        </authorList>
    </citation>
    <scope>NUCLEOTIDE SEQUENCE [LARGE SCALE GENOMIC DNA]</scope>
</reference>
<evidence type="ECO:0000313" key="2">
    <source>
        <dbReference type="Proteomes" id="UP000014669"/>
    </source>
</evidence>